<evidence type="ECO:0000259" key="8">
    <source>
        <dbReference type="Pfam" id="PF02503"/>
    </source>
</evidence>
<dbReference type="InterPro" id="IPR024953">
    <property type="entry name" value="PP_kinase_middle"/>
</dbReference>
<dbReference type="RefSeq" id="WP_073376103.1">
    <property type="nucleotide sequence ID" value="NZ_FQXS01000012.1"/>
</dbReference>
<comment type="PTM">
    <text evidence="6 7">An intermediate of this reaction is the autophosphorylated ppk in which a phosphate is covalently linked to a histidine residue through a N-P bond.</text>
</comment>
<dbReference type="InterPro" id="IPR025200">
    <property type="entry name" value="PPK_C_dom2"/>
</dbReference>
<feature type="active site" description="Phosphohistidine intermediate" evidence="6">
    <location>
        <position position="447"/>
    </location>
</feature>
<dbReference type="SUPFAM" id="SSF56024">
    <property type="entry name" value="Phospholipase D/nuclease"/>
    <property type="match status" value="2"/>
</dbReference>
<keyword evidence="6" id="KW-0479">Metal-binding</keyword>
<dbReference type="GO" id="GO:0005524">
    <property type="term" value="F:ATP binding"/>
    <property type="evidence" value="ECO:0007669"/>
    <property type="project" value="UniProtKB-KW"/>
</dbReference>
<keyword evidence="3 6" id="KW-0547">Nucleotide-binding</keyword>
<dbReference type="InterPro" id="IPR025198">
    <property type="entry name" value="PPK_N_dom"/>
</dbReference>
<dbReference type="Proteomes" id="UP000184139">
    <property type="component" value="Unassembled WGS sequence"/>
</dbReference>
<evidence type="ECO:0000256" key="1">
    <source>
        <dbReference type="ARBA" id="ARBA00022553"/>
    </source>
</evidence>
<dbReference type="Gene3D" id="1.20.58.310">
    <property type="entry name" value="Polyphosphate kinase N-terminal domain"/>
    <property type="match status" value="1"/>
</dbReference>
<dbReference type="Pfam" id="PF13089">
    <property type="entry name" value="PP_kinase_N"/>
    <property type="match status" value="1"/>
</dbReference>
<feature type="binding site" evidence="6">
    <location>
        <position position="60"/>
    </location>
    <ligand>
        <name>ATP</name>
        <dbReference type="ChEBI" id="CHEBI:30616"/>
    </ligand>
</feature>
<dbReference type="STRING" id="1121409.SAMN02745124_02289"/>
<evidence type="ECO:0000256" key="6">
    <source>
        <dbReference type="HAMAP-Rule" id="MF_00347"/>
    </source>
</evidence>
<keyword evidence="2 6" id="KW-0808">Transferase</keyword>
<evidence type="ECO:0000256" key="2">
    <source>
        <dbReference type="ARBA" id="ARBA00022679"/>
    </source>
</evidence>
<dbReference type="Pfam" id="PF17941">
    <property type="entry name" value="PP_kinase_C_1"/>
    <property type="match status" value="1"/>
</dbReference>
<dbReference type="EC" id="2.7.4.1" evidence="6 7"/>
<dbReference type="Gene3D" id="3.30.1840.10">
    <property type="entry name" value="Polyphosphate kinase middle domain"/>
    <property type="match status" value="1"/>
</dbReference>
<protein>
    <recommendedName>
        <fullName evidence="6 7">Polyphosphate kinase</fullName>
        <ecNumber evidence="6 7">2.7.4.1</ecNumber>
    </recommendedName>
    <alternativeName>
        <fullName evidence="6">ATP-polyphosphate phosphotransferase</fullName>
    </alternativeName>
    <alternativeName>
        <fullName evidence="6">Polyphosphoric acid kinase</fullName>
    </alternativeName>
</protein>
<evidence type="ECO:0000313" key="13">
    <source>
        <dbReference type="Proteomes" id="UP000184139"/>
    </source>
</evidence>
<dbReference type="EMBL" id="FQXS01000012">
    <property type="protein sequence ID" value="SHH86332.1"/>
    <property type="molecule type" value="Genomic_DNA"/>
</dbReference>
<feature type="domain" description="Polyphosphate kinase C-terminal" evidence="11">
    <location>
        <begin position="341"/>
        <end position="506"/>
    </location>
</feature>
<dbReference type="GO" id="GO:0006799">
    <property type="term" value="P:polyphosphate biosynthetic process"/>
    <property type="evidence" value="ECO:0007669"/>
    <property type="project" value="UniProtKB-UniRule"/>
</dbReference>
<evidence type="ECO:0000313" key="12">
    <source>
        <dbReference type="EMBL" id="SHH86332.1"/>
    </source>
</evidence>
<dbReference type="HAMAP" id="MF_00347">
    <property type="entry name" value="Polyphosphate_kinase"/>
    <property type="match status" value="1"/>
</dbReference>
<comment type="cofactor">
    <cofactor evidence="6">
        <name>Mg(2+)</name>
        <dbReference type="ChEBI" id="CHEBI:18420"/>
    </cofactor>
</comment>
<sequence>MPPRKQAPKTSTSFDLDSPEWYLNRELTWLAFNKRVLHEALDERIPLLERIFFEAVVSSNLDEFFMKRIGGLKQQVGAGVKKLTVDGMLPQEQINSSLAVAHEILLEQRRIDAQLRELLAKEGIIFLRYEELSPQQKKEMDAFFKREIFPLLTPQGIDPAHPFPFISNLSLNLLVTTNEVGSNIEHLNRIKVPLGAGIPRFIKIGGKDHYLTFEELIAHNLDDLFPGLVIQHCEFFRVIRNANTDQRGEQANDLLSMIESALRDRKFADIVRLQVASGMLPVHRGKLAAELDIDEQYDVSEAPGILAKRDLMEIWKIDRPHLHYPFHHPCDLPELLIDEPNIFHIIRQHKSMLLQHPYESFETSVERFLKEASTDPKVLVIKMTLYRTNPDSRIIRYLIDAAQNGKQVAVVVELMARFDESANIKWAEAMEEAGIHVTYGVIGLKTHSKVILVVRRDYSGLQRYAHIGTGNYHSGTARQYSDLGLLTNDQQICEDLTELFNYLTTGYAPIRKYQKILPSPNILKKTLLKKIAREIDLHTPDKPGLIQFKCNALEDKDIAKALYQASQAGVHVDLIIRDTCRLRPGIKGLSESISVISVVGRFLEHARIYYFRNGGQEEYFIGSADLMKRNLEERVEVVTPIEGSVLQKRLREIIDVQLANKRSVWEMRSDGSYSKRQPGEKDDARTVPEIMIDLAEQRLATSPFAKKNRLKSVKKGSRKKK</sequence>
<dbReference type="AlphaFoldDB" id="A0A1M5WFR2"/>
<dbReference type="InterPro" id="IPR036830">
    <property type="entry name" value="PP_kinase_middle_dom_sf"/>
</dbReference>
<proteinExistence type="inferred from homology"/>
<feature type="binding site" evidence="6">
    <location>
        <position position="480"/>
    </location>
    <ligand>
        <name>ATP</name>
        <dbReference type="ChEBI" id="CHEBI:30616"/>
    </ligand>
</feature>
<comment type="similarity">
    <text evidence="6 7">Belongs to the polyphosphate kinase 1 (PPK1) family.</text>
</comment>
<organism evidence="12 13">
    <name type="scientific">Desulfofustis glycolicus DSM 9705</name>
    <dbReference type="NCBI Taxonomy" id="1121409"/>
    <lineage>
        <taxon>Bacteria</taxon>
        <taxon>Pseudomonadati</taxon>
        <taxon>Thermodesulfobacteriota</taxon>
        <taxon>Desulfobulbia</taxon>
        <taxon>Desulfobulbales</taxon>
        <taxon>Desulfocapsaceae</taxon>
        <taxon>Desulfofustis</taxon>
    </lineage>
</organism>
<dbReference type="PANTHER" id="PTHR30218:SF0">
    <property type="entry name" value="POLYPHOSPHATE KINASE"/>
    <property type="match status" value="1"/>
</dbReference>
<comment type="function">
    <text evidence="6 7">Catalyzes the reversible transfer of the terminal phosphate of ATP to form a long-chain polyphosphate (polyP).</text>
</comment>
<feature type="binding site" evidence="6">
    <location>
        <position position="417"/>
    </location>
    <ligand>
        <name>Mg(2+)</name>
        <dbReference type="ChEBI" id="CHEBI:18420"/>
    </ligand>
</feature>
<dbReference type="InterPro" id="IPR041108">
    <property type="entry name" value="PP_kinase_C_1"/>
</dbReference>
<dbReference type="NCBIfam" id="TIGR03705">
    <property type="entry name" value="poly_P_kin"/>
    <property type="match status" value="1"/>
</dbReference>
<evidence type="ECO:0000256" key="7">
    <source>
        <dbReference type="RuleBase" id="RU003800"/>
    </source>
</evidence>
<dbReference type="PIRSF" id="PIRSF015589">
    <property type="entry name" value="PP_kinase"/>
    <property type="match status" value="1"/>
</dbReference>
<dbReference type="InterPro" id="IPR036832">
    <property type="entry name" value="PPK_N_dom_sf"/>
</dbReference>
<dbReference type="CDD" id="cd09168">
    <property type="entry name" value="PLDc_PaPPK1_C2_like"/>
    <property type="match status" value="1"/>
</dbReference>
<dbReference type="PANTHER" id="PTHR30218">
    <property type="entry name" value="POLYPHOSPHATE KINASE"/>
    <property type="match status" value="1"/>
</dbReference>
<dbReference type="OrthoDB" id="9761456at2"/>
<keyword evidence="1 6" id="KW-0597">Phosphoprotein</keyword>
<dbReference type="GO" id="GO:0046872">
    <property type="term" value="F:metal ion binding"/>
    <property type="evidence" value="ECO:0007669"/>
    <property type="project" value="UniProtKB-KW"/>
</dbReference>
<feature type="binding site" evidence="6">
    <location>
        <position position="387"/>
    </location>
    <ligand>
        <name>Mg(2+)</name>
        <dbReference type="ChEBI" id="CHEBI:18420"/>
    </ligand>
</feature>
<evidence type="ECO:0000259" key="11">
    <source>
        <dbReference type="Pfam" id="PF17941"/>
    </source>
</evidence>
<feature type="domain" description="Polyphosphate kinase N-terminal" evidence="9">
    <location>
        <begin position="22"/>
        <end position="126"/>
    </location>
</feature>
<dbReference type="InterPro" id="IPR003414">
    <property type="entry name" value="PP_kinase"/>
</dbReference>
<evidence type="ECO:0000256" key="4">
    <source>
        <dbReference type="ARBA" id="ARBA00022777"/>
    </source>
</evidence>
<feature type="domain" description="Polyphosphate kinase C-terminal" evidence="10">
    <location>
        <begin position="519"/>
        <end position="683"/>
    </location>
</feature>
<name>A0A1M5WFR2_9BACT</name>
<dbReference type="GO" id="GO:0008976">
    <property type="term" value="F:polyphosphate kinase activity"/>
    <property type="evidence" value="ECO:0007669"/>
    <property type="project" value="UniProtKB-UniRule"/>
</dbReference>
<reference evidence="12 13" key="1">
    <citation type="submission" date="2016-11" db="EMBL/GenBank/DDBJ databases">
        <authorList>
            <person name="Jaros S."/>
            <person name="Januszkiewicz K."/>
            <person name="Wedrychowicz H."/>
        </authorList>
    </citation>
    <scope>NUCLEOTIDE SEQUENCE [LARGE SCALE GENOMIC DNA]</scope>
    <source>
        <strain evidence="12 13">DSM 9705</strain>
    </source>
</reference>
<dbReference type="GO" id="GO:0009358">
    <property type="term" value="C:polyphosphate kinase complex"/>
    <property type="evidence" value="ECO:0007669"/>
    <property type="project" value="InterPro"/>
</dbReference>
<evidence type="ECO:0000256" key="5">
    <source>
        <dbReference type="ARBA" id="ARBA00022840"/>
    </source>
</evidence>
<dbReference type="Pfam" id="PF02503">
    <property type="entry name" value="PP_kinase"/>
    <property type="match status" value="1"/>
</dbReference>
<evidence type="ECO:0000259" key="10">
    <source>
        <dbReference type="Pfam" id="PF13090"/>
    </source>
</evidence>
<dbReference type="Pfam" id="PF13090">
    <property type="entry name" value="PP_kinase_C"/>
    <property type="match status" value="1"/>
</dbReference>
<keyword evidence="13" id="KW-1185">Reference proteome</keyword>
<dbReference type="NCBIfam" id="NF003921">
    <property type="entry name" value="PRK05443.2-2"/>
    <property type="match status" value="1"/>
</dbReference>
<comment type="catalytic activity">
    <reaction evidence="6 7">
        <text>[phosphate](n) + ATP = [phosphate](n+1) + ADP</text>
        <dbReference type="Rhea" id="RHEA:19573"/>
        <dbReference type="Rhea" id="RHEA-COMP:9859"/>
        <dbReference type="Rhea" id="RHEA-COMP:14280"/>
        <dbReference type="ChEBI" id="CHEBI:16838"/>
        <dbReference type="ChEBI" id="CHEBI:30616"/>
        <dbReference type="ChEBI" id="CHEBI:456216"/>
        <dbReference type="EC" id="2.7.4.1"/>
    </reaction>
</comment>
<evidence type="ECO:0000259" key="9">
    <source>
        <dbReference type="Pfam" id="PF13089"/>
    </source>
</evidence>
<feature type="binding site" evidence="6">
    <location>
        <position position="605"/>
    </location>
    <ligand>
        <name>ATP</name>
        <dbReference type="ChEBI" id="CHEBI:30616"/>
    </ligand>
</feature>
<evidence type="ECO:0000256" key="3">
    <source>
        <dbReference type="ARBA" id="ARBA00022741"/>
    </source>
</evidence>
<keyword evidence="5 6" id="KW-0067">ATP-binding</keyword>
<keyword evidence="4 6" id="KW-0418">Kinase</keyword>
<dbReference type="Gene3D" id="3.30.870.10">
    <property type="entry name" value="Endonuclease Chain A"/>
    <property type="match status" value="2"/>
</dbReference>
<feature type="binding site" evidence="6">
    <location>
        <position position="577"/>
    </location>
    <ligand>
        <name>ATP</name>
        <dbReference type="ChEBI" id="CHEBI:30616"/>
    </ligand>
</feature>
<dbReference type="SUPFAM" id="SSF143724">
    <property type="entry name" value="PHP14-like"/>
    <property type="match status" value="1"/>
</dbReference>
<dbReference type="SUPFAM" id="SSF140356">
    <property type="entry name" value="PPK N-terminal domain-like"/>
    <property type="match status" value="1"/>
</dbReference>
<accession>A0A1M5WFR2</accession>
<keyword evidence="6" id="KW-0460">Magnesium</keyword>
<feature type="domain" description="Polyphosphate kinase middle" evidence="8">
    <location>
        <begin position="136"/>
        <end position="314"/>
    </location>
</feature>
<gene>
    <name evidence="6" type="primary">ppk</name>
    <name evidence="12" type="ORF">SAMN02745124_02289</name>
</gene>